<sequence length="107" mass="12873">MKPDLAILFSFYFLFGNLEVEEQFKISFQFKDQSPDLHFTCDFYTTLLFEFQSQFYLFFPSCQKFMHPWLALCKVQIGEEKAFMSHLHQPVDLDTVDLNIKLFNFFL</sequence>
<gene>
    <name evidence="1" type="ORF">BpHYR1_029943</name>
</gene>
<dbReference type="Proteomes" id="UP000276133">
    <property type="component" value="Unassembled WGS sequence"/>
</dbReference>
<name>A0A3M7QME7_BRAPC</name>
<keyword evidence="2" id="KW-1185">Reference proteome</keyword>
<evidence type="ECO:0000313" key="1">
    <source>
        <dbReference type="EMBL" id="RNA12221.1"/>
    </source>
</evidence>
<evidence type="ECO:0000313" key="2">
    <source>
        <dbReference type="Proteomes" id="UP000276133"/>
    </source>
</evidence>
<protein>
    <submittedName>
        <fullName evidence="1">Uncharacterized protein</fullName>
    </submittedName>
</protein>
<organism evidence="1 2">
    <name type="scientific">Brachionus plicatilis</name>
    <name type="common">Marine rotifer</name>
    <name type="synonym">Brachionus muelleri</name>
    <dbReference type="NCBI Taxonomy" id="10195"/>
    <lineage>
        <taxon>Eukaryota</taxon>
        <taxon>Metazoa</taxon>
        <taxon>Spiralia</taxon>
        <taxon>Gnathifera</taxon>
        <taxon>Rotifera</taxon>
        <taxon>Eurotatoria</taxon>
        <taxon>Monogononta</taxon>
        <taxon>Pseudotrocha</taxon>
        <taxon>Ploima</taxon>
        <taxon>Brachionidae</taxon>
        <taxon>Brachionus</taxon>
    </lineage>
</organism>
<reference evidence="1 2" key="1">
    <citation type="journal article" date="2018" name="Sci. Rep.">
        <title>Genomic signatures of local adaptation to the degree of environmental predictability in rotifers.</title>
        <authorList>
            <person name="Franch-Gras L."/>
            <person name="Hahn C."/>
            <person name="Garcia-Roger E.M."/>
            <person name="Carmona M.J."/>
            <person name="Serra M."/>
            <person name="Gomez A."/>
        </authorList>
    </citation>
    <scope>NUCLEOTIDE SEQUENCE [LARGE SCALE GENOMIC DNA]</scope>
    <source>
        <strain evidence="1">HYR1</strain>
    </source>
</reference>
<proteinExistence type="predicted"/>
<dbReference type="AlphaFoldDB" id="A0A3M7QME7"/>
<accession>A0A3M7QME7</accession>
<comment type="caution">
    <text evidence="1">The sequence shown here is derived from an EMBL/GenBank/DDBJ whole genome shotgun (WGS) entry which is preliminary data.</text>
</comment>
<dbReference type="EMBL" id="REGN01005746">
    <property type="protein sequence ID" value="RNA12221.1"/>
    <property type="molecule type" value="Genomic_DNA"/>
</dbReference>